<feature type="transmembrane region" description="Helical" evidence="1">
    <location>
        <begin position="86"/>
        <end position="106"/>
    </location>
</feature>
<dbReference type="EMBL" id="WRXO01000003">
    <property type="protein sequence ID" value="MVT41856.1"/>
    <property type="molecule type" value="Genomic_DNA"/>
</dbReference>
<name>A0A6N8JC08_9BACT</name>
<dbReference type="PANTHER" id="PTHR37461">
    <property type="entry name" value="ANTI-SIGMA-K FACTOR RSKA"/>
    <property type="match status" value="1"/>
</dbReference>
<gene>
    <name evidence="2" type="ORF">GO495_14795</name>
</gene>
<dbReference type="SUPFAM" id="SSF48452">
    <property type="entry name" value="TPR-like"/>
    <property type="match status" value="1"/>
</dbReference>
<organism evidence="2 3">
    <name type="scientific">Chitinophaga oryziterrae</name>
    <dbReference type="NCBI Taxonomy" id="1031224"/>
    <lineage>
        <taxon>Bacteria</taxon>
        <taxon>Pseudomonadati</taxon>
        <taxon>Bacteroidota</taxon>
        <taxon>Chitinophagia</taxon>
        <taxon>Chitinophagales</taxon>
        <taxon>Chitinophagaceae</taxon>
        <taxon>Chitinophaga</taxon>
    </lineage>
</organism>
<evidence type="ECO:0000313" key="2">
    <source>
        <dbReference type="EMBL" id="MVT41856.1"/>
    </source>
</evidence>
<keyword evidence="3" id="KW-1185">Reference proteome</keyword>
<evidence type="ECO:0008006" key="4">
    <source>
        <dbReference type="Google" id="ProtNLM"/>
    </source>
</evidence>
<dbReference type="GO" id="GO:0006417">
    <property type="term" value="P:regulation of translation"/>
    <property type="evidence" value="ECO:0007669"/>
    <property type="project" value="TreeGrafter"/>
</dbReference>
<sequence length="248" mass="28114">MHSYTEEEIALYVNGDMAGEEQQQFEQVLQRDKALQENVQQYRQVQAALRTQLAPDASDKALSQTLHSLNEEYFGKTEGKIRPVGIYIKWASAAAAVALILVVNLFHPWKQHDLFKEYGSLQMVTSAERGDHTDTLLQQATTAFNNQEFAIAAKELQVLSEKKPDDAMITFYYGVALIETGDMPKAAKMLEHVYEGNSVFKYDAAYFMAIRFLKEKNYADCRKWLLNIPVGTSRYAQAQLLLESIASL</sequence>
<comment type="caution">
    <text evidence="2">The sequence shown here is derived from an EMBL/GenBank/DDBJ whole genome shotgun (WGS) entry which is preliminary data.</text>
</comment>
<protein>
    <recommendedName>
        <fullName evidence="4">Tetratricopeptide repeat protein</fullName>
    </recommendedName>
</protein>
<dbReference type="GO" id="GO:0016989">
    <property type="term" value="F:sigma factor antagonist activity"/>
    <property type="evidence" value="ECO:0007669"/>
    <property type="project" value="TreeGrafter"/>
</dbReference>
<accession>A0A6N8JC08</accession>
<dbReference type="AlphaFoldDB" id="A0A6N8JC08"/>
<dbReference type="Gene3D" id="1.25.40.10">
    <property type="entry name" value="Tetratricopeptide repeat domain"/>
    <property type="match status" value="1"/>
</dbReference>
<dbReference type="Proteomes" id="UP000468388">
    <property type="component" value="Unassembled WGS sequence"/>
</dbReference>
<keyword evidence="1" id="KW-0472">Membrane</keyword>
<dbReference type="RefSeq" id="WP_157300476.1">
    <property type="nucleotide sequence ID" value="NZ_BAAAZB010000006.1"/>
</dbReference>
<dbReference type="OrthoDB" id="1091348at2"/>
<evidence type="ECO:0000256" key="1">
    <source>
        <dbReference type="SAM" id="Phobius"/>
    </source>
</evidence>
<proteinExistence type="predicted"/>
<evidence type="ECO:0000313" key="3">
    <source>
        <dbReference type="Proteomes" id="UP000468388"/>
    </source>
</evidence>
<dbReference type="PANTHER" id="PTHR37461:SF1">
    <property type="entry name" value="ANTI-SIGMA-K FACTOR RSKA"/>
    <property type="match status" value="1"/>
</dbReference>
<keyword evidence="1" id="KW-0812">Transmembrane</keyword>
<keyword evidence="1" id="KW-1133">Transmembrane helix</keyword>
<dbReference type="InterPro" id="IPR011990">
    <property type="entry name" value="TPR-like_helical_dom_sf"/>
</dbReference>
<reference evidence="2 3" key="1">
    <citation type="submission" date="2019-12" db="EMBL/GenBank/DDBJ databases">
        <title>The draft genomic sequence of strain Chitinophaga oryziterrae JCM 16595.</title>
        <authorList>
            <person name="Zhang X."/>
        </authorList>
    </citation>
    <scope>NUCLEOTIDE SEQUENCE [LARGE SCALE GENOMIC DNA]</scope>
    <source>
        <strain evidence="2 3">JCM 16595</strain>
    </source>
</reference>
<dbReference type="InterPro" id="IPR051474">
    <property type="entry name" value="Anti-sigma-K/W_factor"/>
</dbReference>